<dbReference type="OrthoDB" id="8085595at2"/>
<dbReference type="HOGENOM" id="CLU_2367747_0_0_5"/>
<keyword evidence="2" id="KW-0732">Signal</keyword>
<gene>
    <name evidence="3" type="ordered locus">Meso_0613</name>
</gene>
<feature type="compositionally biased region" description="Polar residues" evidence="1">
    <location>
        <begin position="86"/>
        <end position="95"/>
    </location>
</feature>
<evidence type="ECO:0000256" key="2">
    <source>
        <dbReference type="SAM" id="SignalP"/>
    </source>
</evidence>
<dbReference type="EMBL" id="CP000390">
    <property type="protein sequence ID" value="ABG62013.1"/>
    <property type="molecule type" value="Genomic_DNA"/>
</dbReference>
<reference evidence="3" key="1">
    <citation type="submission" date="2006-06" db="EMBL/GenBank/DDBJ databases">
        <title>Complete sequence of chromosome of Chelativorans sp. BNC1.</title>
        <authorList>
            <consortium name="US DOE Joint Genome Institute"/>
            <person name="Copeland A."/>
            <person name="Lucas S."/>
            <person name="Lapidus A."/>
            <person name="Barry K."/>
            <person name="Detter J.C."/>
            <person name="Glavina del Rio T."/>
            <person name="Hammon N."/>
            <person name="Israni S."/>
            <person name="Dalin E."/>
            <person name="Tice H."/>
            <person name="Pitluck S."/>
            <person name="Chertkov O."/>
            <person name="Brettin T."/>
            <person name="Bruce D."/>
            <person name="Han C."/>
            <person name="Tapia R."/>
            <person name="Gilna P."/>
            <person name="Schmutz J."/>
            <person name="Larimer F."/>
            <person name="Land M."/>
            <person name="Hauser L."/>
            <person name="Kyrpides N."/>
            <person name="Mikhailova N."/>
            <person name="Richardson P."/>
        </authorList>
    </citation>
    <scope>NUCLEOTIDE SEQUENCE</scope>
    <source>
        <strain evidence="3">BNC1</strain>
    </source>
</reference>
<evidence type="ECO:0008006" key="4">
    <source>
        <dbReference type="Google" id="ProtNLM"/>
    </source>
</evidence>
<dbReference type="AlphaFoldDB" id="Q11KR2"/>
<proteinExistence type="predicted"/>
<accession>Q11KR2</accession>
<sequence length="95" mass="9979" precursor="true">MRKRLAIPAALATAVLLLAGCATEPPLRSETIDFGAGDAIAANTVLQMVDPWPLGARDTRLAVPANREQYRKAPAEGEGAYAGEVMSQTNSDAVQ</sequence>
<name>Q11KR2_CHESB</name>
<organism evidence="3">
    <name type="scientific">Chelativorans sp. (strain BNC1)</name>
    <dbReference type="NCBI Taxonomy" id="266779"/>
    <lineage>
        <taxon>Bacteria</taxon>
        <taxon>Pseudomonadati</taxon>
        <taxon>Pseudomonadota</taxon>
        <taxon>Alphaproteobacteria</taxon>
        <taxon>Hyphomicrobiales</taxon>
        <taxon>Phyllobacteriaceae</taxon>
        <taxon>Chelativorans</taxon>
    </lineage>
</organism>
<protein>
    <recommendedName>
        <fullName evidence="4">Lipoprotein</fullName>
    </recommendedName>
</protein>
<dbReference type="KEGG" id="mes:Meso_0613"/>
<feature type="chain" id="PRO_5004180226" description="Lipoprotein" evidence="2">
    <location>
        <begin position="20"/>
        <end position="95"/>
    </location>
</feature>
<feature type="region of interest" description="Disordered" evidence="1">
    <location>
        <begin position="72"/>
        <end position="95"/>
    </location>
</feature>
<evidence type="ECO:0000256" key="1">
    <source>
        <dbReference type="SAM" id="MobiDB-lite"/>
    </source>
</evidence>
<feature type="signal peptide" evidence="2">
    <location>
        <begin position="1"/>
        <end position="19"/>
    </location>
</feature>
<evidence type="ECO:0000313" key="3">
    <source>
        <dbReference type="EMBL" id="ABG62013.1"/>
    </source>
</evidence>
<dbReference type="eggNOG" id="ENOG503016H">
    <property type="taxonomic scope" value="Bacteria"/>
</dbReference>
<dbReference type="STRING" id="266779.Meso_0613"/>
<dbReference type="PROSITE" id="PS51257">
    <property type="entry name" value="PROKAR_LIPOPROTEIN"/>
    <property type="match status" value="1"/>
</dbReference>